<evidence type="ECO:0000259" key="1">
    <source>
        <dbReference type="PROSITE" id="PS51725"/>
    </source>
</evidence>
<dbReference type="InterPro" id="IPR007138">
    <property type="entry name" value="ABM_dom"/>
</dbReference>
<keyword evidence="4" id="KW-1185">Reference proteome</keyword>
<evidence type="ECO:0000313" key="4">
    <source>
        <dbReference type="Proteomes" id="UP000733379"/>
    </source>
</evidence>
<accession>A0ABS6B0A1</accession>
<dbReference type="GO" id="GO:0004497">
    <property type="term" value="F:monooxygenase activity"/>
    <property type="evidence" value="ECO:0007669"/>
    <property type="project" value="UniProtKB-KW"/>
</dbReference>
<protein>
    <submittedName>
        <fullName evidence="2">Antibiotic biosynthesis monooxygenase</fullName>
    </submittedName>
</protein>
<comment type="caution">
    <text evidence="2">The sequence shown here is derived from an EMBL/GenBank/DDBJ whole genome shotgun (WGS) entry which is preliminary data.</text>
</comment>
<dbReference type="EMBL" id="JAHKNI010000004">
    <property type="protein sequence ID" value="MBU3062669.1"/>
    <property type="molecule type" value="Genomic_DNA"/>
</dbReference>
<evidence type="ECO:0000313" key="2">
    <source>
        <dbReference type="EMBL" id="MBU3062669.1"/>
    </source>
</evidence>
<evidence type="ECO:0000313" key="3">
    <source>
        <dbReference type="EMBL" id="MBU3065497.1"/>
    </source>
</evidence>
<dbReference type="EMBL" id="JAHKNI010000011">
    <property type="protein sequence ID" value="MBU3065497.1"/>
    <property type="molecule type" value="Genomic_DNA"/>
</dbReference>
<dbReference type="SUPFAM" id="SSF54909">
    <property type="entry name" value="Dimeric alpha+beta barrel"/>
    <property type="match status" value="1"/>
</dbReference>
<sequence>MTQLDSNDDDRPVTLINVFEVPADQVDEAITQWRIRAQLMASAPGFRDSRLHRAISSTARFQLVNVAHWDSQADLEAAQADPAFRAMAENAQLSVSANPAAYEVVVELLRNDSEPPEFDGSELPENGDR</sequence>
<dbReference type="Pfam" id="PF03992">
    <property type="entry name" value="ABM"/>
    <property type="match status" value="1"/>
</dbReference>
<dbReference type="Proteomes" id="UP000733379">
    <property type="component" value="Unassembled WGS sequence"/>
</dbReference>
<keyword evidence="2" id="KW-0560">Oxidoreductase</keyword>
<name>A0ABS6B0A1_9NOCA</name>
<dbReference type="RefSeq" id="WP_215917577.1">
    <property type="nucleotide sequence ID" value="NZ_JAHKNI010000004.1"/>
</dbReference>
<dbReference type="Gene3D" id="3.30.70.100">
    <property type="match status" value="1"/>
</dbReference>
<proteinExistence type="predicted"/>
<feature type="domain" description="ABM" evidence="1">
    <location>
        <begin position="13"/>
        <end position="104"/>
    </location>
</feature>
<organism evidence="2 4">
    <name type="scientific">Nocardia albiluteola</name>
    <dbReference type="NCBI Taxonomy" id="2842303"/>
    <lineage>
        <taxon>Bacteria</taxon>
        <taxon>Bacillati</taxon>
        <taxon>Actinomycetota</taxon>
        <taxon>Actinomycetes</taxon>
        <taxon>Mycobacteriales</taxon>
        <taxon>Nocardiaceae</taxon>
        <taxon>Nocardia</taxon>
    </lineage>
</organism>
<gene>
    <name evidence="2" type="ORF">KO481_14205</name>
    <name evidence="3" type="ORF">KO481_28705</name>
</gene>
<keyword evidence="2" id="KW-0503">Monooxygenase</keyword>
<dbReference type="PROSITE" id="PS51725">
    <property type="entry name" value="ABM"/>
    <property type="match status" value="1"/>
</dbReference>
<reference evidence="2 4" key="1">
    <citation type="submission" date="2021-06" db="EMBL/GenBank/DDBJ databases">
        <title>Actinomycetes sequencing.</title>
        <authorList>
            <person name="Shan Q."/>
        </authorList>
    </citation>
    <scope>NUCLEOTIDE SEQUENCE [LARGE SCALE GENOMIC DNA]</scope>
    <source>
        <strain evidence="2 4">NEAU-G5</strain>
    </source>
</reference>
<dbReference type="InterPro" id="IPR011008">
    <property type="entry name" value="Dimeric_a/b-barrel"/>
</dbReference>